<organism>
    <name type="scientific">Pediculus humanus subsp. corporis</name>
    <name type="common">Body louse</name>
    <dbReference type="NCBI Taxonomy" id="121224"/>
    <lineage>
        <taxon>Eukaryota</taxon>
        <taxon>Metazoa</taxon>
        <taxon>Ecdysozoa</taxon>
        <taxon>Arthropoda</taxon>
        <taxon>Hexapoda</taxon>
        <taxon>Insecta</taxon>
        <taxon>Pterygota</taxon>
        <taxon>Neoptera</taxon>
        <taxon>Paraneoptera</taxon>
        <taxon>Psocodea</taxon>
        <taxon>Troctomorpha</taxon>
        <taxon>Phthiraptera</taxon>
        <taxon>Anoplura</taxon>
        <taxon>Pediculidae</taxon>
        <taxon>Pediculus</taxon>
    </lineage>
</organism>
<dbReference type="HOGENOM" id="CLU_2815500_0_0_1"/>
<dbReference type="RefSeq" id="XP_002425458.1">
    <property type="nucleotide sequence ID" value="XM_002425413.1"/>
</dbReference>
<dbReference type="KEGG" id="phu:Phum_PHUM202230"/>
<dbReference type="Proteomes" id="UP000009046">
    <property type="component" value="Unassembled WGS sequence"/>
</dbReference>
<gene>
    <name evidence="2" type="primary">8238504</name>
    <name evidence="1" type="ORF">Phum_PHUM202230</name>
</gene>
<protein>
    <submittedName>
        <fullName evidence="1 2">Uncharacterized protein</fullName>
    </submittedName>
</protein>
<name>E0VH64_PEDHC</name>
<reference evidence="1" key="2">
    <citation type="submission" date="2007-04" db="EMBL/GenBank/DDBJ databases">
        <title>The genome of the human body louse.</title>
        <authorList>
            <consortium name="The Human Body Louse Genome Consortium"/>
            <person name="Kirkness E."/>
            <person name="Walenz B."/>
            <person name="Hass B."/>
            <person name="Bruggner R."/>
            <person name="Strausberg R."/>
        </authorList>
    </citation>
    <scope>NUCLEOTIDE SEQUENCE</scope>
    <source>
        <strain evidence="1">USDA</strain>
    </source>
</reference>
<evidence type="ECO:0000313" key="1">
    <source>
        <dbReference type="EMBL" id="EEB12720.1"/>
    </source>
</evidence>
<evidence type="ECO:0000313" key="2">
    <source>
        <dbReference type="EnsemblMetazoa" id="PHUM202230-PA"/>
    </source>
</evidence>
<reference evidence="2" key="3">
    <citation type="submission" date="2021-02" db="UniProtKB">
        <authorList>
            <consortium name="EnsemblMetazoa"/>
        </authorList>
    </citation>
    <scope>IDENTIFICATION</scope>
    <source>
        <strain evidence="2">USDA</strain>
    </source>
</reference>
<dbReference type="EMBL" id="DS235161">
    <property type="protein sequence ID" value="EEB12720.1"/>
    <property type="molecule type" value="Genomic_DNA"/>
</dbReference>
<dbReference type="InParanoid" id="E0VH64"/>
<evidence type="ECO:0000313" key="3">
    <source>
        <dbReference type="Proteomes" id="UP000009046"/>
    </source>
</evidence>
<dbReference type="EnsemblMetazoa" id="PHUM202230-RA">
    <property type="protein sequence ID" value="PHUM202230-PA"/>
    <property type="gene ID" value="PHUM202230"/>
</dbReference>
<accession>E0VH64</accession>
<dbReference type="CTD" id="8238504"/>
<sequence>MHVWLYHSFIPIKEKLKRTEFLYKLGYATGNTQNPTNCITQKSKANRKNRKNSKILKNCGYATGNTR</sequence>
<keyword evidence="3" id="KW-1185">Reference proteome</keyword>
<proteinExistence type="predicted"/>
<dbReference type="AlphaFoldDB" id="E0VH64"/>
<reference evidence="1" key="1">
    <citation type="submission" date="2007-04" db="EMBL/GenBank/DDBJ databases">
        <title>Annotation of Pediculus humanus corporis strain USDA.</title>
        <authorList>
            <person name="Kirkness E."/>
            <person name="Hannick L."/>
            <person name="Hass B."/>
            <person name="Bruggner R."/>
            <person name="Lawson D."/>
            <person name="Bidwell S."/>
            <person name="Joardar V."/>
            <person name="Caler E."/>
            <person name="Walenz B."/>
            <person name="Inman J."/>
            <person name="Schobel S."/>
            <person name="Galinsky K."/>
            <person name="Amedeo P."/>
            <person name="Strausberg R."/>
        </authorList>
    </citation>
    <scope>NUCLEOTIDE SEQUENCE</scope>
    <source>
        <strain evidence="1">USDA</strain>
    </source>
</reference>
<dbReference type="GeneID" id="8238504"/>
<dbReference type="EMBL" id="AAZO01002346">
    <property type="status" value="NOT_ANNOTATED_CDS"/>
    <property type="molecule type" value="Genomic_DNA"/>
</dbReference>
<dbReference type="VEuPathDB" id="VectorBase:PHUM202230"/>